<keyword evidence="5 8" id="KW-1133">Transmembrane helix</keyword>
<evidence type="ECO:0000313" key="10">
    <source>
        <dbReference type="EMBL" id="HIS67174.1"/>
    </source>
</evidence>
<keyword evidence="2" id="KW-1003">Cell membrane</keyword>
<evidence type="ECO:0000259" key="9">
    <source>
        <dbReference type="PROSITE" id="PS51779"/>
    </source>
</evidence>
<evidence type="ECO:0000313" key="11">
    <source>
        <dbReference type="Proteomes" id="UP000824001"/>
    </source>
</evidence>
<proteinExistence type="predicted"/>
<evidence type="ECO:0000256" key="3">
    <source>
        <dbReference type="ARBA" id="ARBA00022618"/>
    </source>
</evidence>
<dbReference type="PANTHER" id="PTHR35851">
    <property type="entry name" value="CELL DIVISION PROTEIN FTSQ"/>
    <property type="match status" value="1"/>
</dbReference>
<evidence type="ECO:0000256" key="5">
    <source>
        <dbReference type="ARBA" id="ARBA00022989"/>
    </source>
</evidence>
<dbReference type="PROSITE" id="PS51779">
    <property type="entry name" value="POTRA"/>
    <property type="match status" value="1"/>
</dbReference>
<dbReference type="InterPro" id="IPR026579">
    <property type="entry name" value="FtsQ"/>
</dbReference>
<dbReference type="InterPro" id="IPR034746">
    <property type="entry name" value="POTRA"/>
</dbReference>
<comment type="caution">
    <text evidence="10">The sequence shown here is derived from an EMBL/GenBank/DDBJ whole genome shotgun (WGS) entry which is preliminary data.</text>
</comment>
<gene>
    <name evidence="10" type="ORF">IAC18_06375</name>
</gene>
<dbReference type="InterPro" id="IPR013685">
    <property type="entry name" value="POTRA_FtsQ_type"/>
</dbReference>
<evidence type="ECO:0000256" key="2">
    <source>
        <dbReference type="ARBA" id="ARBA00022475"/>
    </source>
</evidence>
<reference evidence="10" key="2">
    <citation type="journal article" date="2021" name="PeerJ">
        <title>Extensive microbial diversity within the chicken gut microbiome revealed by metagenomics and culture.</title>
        <authorList>
            <person name="Gilroy R."/>
            <person name="Ravi A."/>
            <person name="Getino M."/>
            <person name="Pursley I."/>
            <person name="Horton D.L."/>
            <person name="Alikhan N.F."/>
            <person name="Baker D."/>
            <person name="Gharbi K."/>
            <person name="Hall N."/>
            <person name="Watson M."/>
            <person name="Adriaenssens E.M."/>
            <person name="Foster-Nyarko E."/>
            <person name="Jarju S."/>
            <person name="Secka A."/>
            <person name="Antonio M."/>
            <person name="Oren A."/>
            <person name="Chaudhuri R.R."/>
            <person name="La Ragione R."/>
            <person name="Hildebrand F."/>
            <person name="Pallen M.J."/>
        </authorList>
    </citation>
    <scope>NUCLEOTIDE SEQUENCE</scope>
    <source>
        <strain evidence="10">ChiHjej10B9-9673</strain>
    </source>
</reference>
<name>A0A9D1FE74_9FIRM</name>
<feature type="transmembrane region" description="Helical" evidence="8">
    <location>
        <begin position="21"/>
        <end position="39"/>
    </location>
</feature>
<protein>
    <submittedName>
        <fullName evidence="10">FtsQ-type POTRA domain-containing protein</fullName>
    </submittedName>
</protein>
<dbReference type="Proteomes" id="UP000824001">
    <property type="component" value="Unassembled WGS sequence"/>
</dbReference>
<dbReference type="Gene3D" id="3.10.20.310">
    <property type="entry name" value="membrane protein fhac"/>
    <property type="match status" value="1"/>
</dbReference>
<dbReference type="EMBL" id="DVJK01000178">
    <property type="protein sequence ID" value="HIS67174.1"/>
    <property type="molecule type" value="Genomic_DNA"/>
</dbReference>
<keyword evidence="6 8" id="KW-0472">Membrane</keyword>
<accession>A0A9D1FE74</accession>
<dbReference type="AlphaFoldDB" id="A0A9D1FE74"/>
<keyword evidence="3" id="KW-0132">Cell division</keyword>
<dbReference type="Pfam" id="PF08478">
    <property type="entry name" value="POTRA_1"/>
    <property type="match status" value="1"/>
</dbReference>
<keyword evidence="7" id="KW-0131">Cell cycle</keyword>
<comment type="subcellular location">
    <subcellularLocation>
        <location evidence="1">Membrane</location>
    </subcellularLocation>
</comment>
<dbReference type="GO" id="GO:0090529">
    <property type="term" value="P:cell septum assembly"/>
    <property type="evidence" value="ECO:0007669"/>
    <property type="project" value="InterPro"/>
</dbReference>
<keyword evidence="4 8" id="KW-0812">Transmembrane</keyword>
<evidence type="ECO:0000256" key="1">
    <source>
        <dbReference type="ARBA" id="ARBA00004370"/>
    </source>
</evidence>
<dbReference type="PANTHER" id="PTHR35851:SF1">
    <property type="entry name" value="CELL DIVISION PROTEIN FTSQ"/>
    <property type="match status" value="1"/>
</dbReference>
<sequence length="251" mass="27175">MARSTDPLRKRISRRAALIGPAKFLLGCAALIFVLSIFLQVRHIEVRGAEHYTQQEIIQAAAVEEGDNLFFINRFSAVSGILAKLPYVESVTVTTQLPGTVVIDITESRALAWVELEGQRWIVDRSCKVLTRGAEDTTSGLIRVEGLVPVNPSTGYELTAEGDGAAVTALAAMLDQIQRREMLSGVSYIDLTDPAAPVMDYLGRFTVVFGTEESFEFQFGKLVSAVSQLTGADRGTLDLSGAGEAVTFTPF</sequence>
<evidence type="ECO:0000256" key="8">
    <source>
        <dbReference type="SAM" id="Phobius"/>
    </source>
</evidence>
<evidence type="ECO:0000256" key="7">
    <source>
        <dbReference type="ARBA" id="ARBA00023306"/>
    </source>
</evidence>
<evidence type="ECO:0000256" key="6">
    <source>
        <dbReference type="ARBA" id="ARBA00023136"/>
    </source>
</evidence>
<reference evidence="10" key="1">
    <citation type="submission" date="2020-10" db="EMBL/GenBank/DDBJ databases">
        <authorList>
            <person name="Gilroy R."/>
        </authorList>
    </citation>
    <scope>NUCLEOTIDE SEQUENCE</scope>
    <source>
        <strain evidence="10">ChiHjej10B9-9673</strain>
    </source>
</reference>
<organism evidence="10 11">
    <name type="scientific">Candidatus Scatomorpha merdipullorum</name>
    <dbReference type="NCBI Taxonomy" id="2840927"/>
    <lineage>
        <taxon>Bacteria</taxon>
        <taxon>Bacillati</taxon>
        <taxon>Bacillota</taxon>
        <taxon>Clostridia</taxon>
        <taxon>Eubacteriales</taxon>
        <taxon>Candidatus Scatomorpha</taxon>
    </lineage>
</organism>
<feature type="domain" description="POTRA" evidence="9">
    <location>
        <begin position="39"/>
        <end position="108"/>
    </location>
</feature>
<dbReference type="GO" id="GO:0016020">
    <property type="term" value="C:membrane"/>
    <property type="evidence" value="ECO:0007669"/>
    <property type="project" value="UniProtKB-SubCell"/>
</dbReference>
<evidence type="ECO:0000256" key="4">
    <source>
        <dbReference type="ARBA" id="ARBA00022692"/>
    </source>
</evidence>